<dbReference type="Proteomes" id="UP000237000">
    <property type="component" value="Unassembled WGS sequence"/>
</dbReference>
<gene>
    <name evidence="1" type="ORF">TorRG33x02_230570</name>
</gene>
<name>A0A2P5E6L1_TREOI</name>
<dbReference type="AlphaFoldDB" id="A0A2P5E6L1"/>
<reference evidence="2" key="1">
    <citation type="submission" date="2016-06" db="EMBL/GenBank/DDBJ databases">
        <title>Parallel loss of symbiosis genes in relatives of nitrogen-fixing non-legume Parasponia.</title>
        <authorList>
            <person name="Van Velzen R."/>
            <person name="Holmer R."/>
            <person name="Bu F."/>
            <person name="Rutten L."/>
            <person name="Van Zeijl A."/>
            <person name="Liu W."/>
            <person name="Santuari L."/>
            <person name="Cao Q."/>
            <person name="Sharma T."/>
            <person name="Shen D."/>
            <person name="Roswanjaya Y."/>
            <person name="Wardhani T."/>
            <person name="Kalhor M.S."/>
            <person name="Jansen J."/>
            <person name="Van den Hoogen J."/>
            <person name="Gungor B."/>
            <person name="Hartog M."/>
            <person name="Hontelez J."/>
            <person name="Verver J."/>
            <person name="Yang W.-C."/>
            <person name="Schijlen E."/>
            <person name="Repin R."/>
            <person name="Schilthuizen M."/>
            <person name="Schranz E."/>
            <person name="Heidstra R."/>
            <person name="Miyata K."/>
            <person name="Fedorova E."/>
            <person name="Kohlen W."/>
            <person name="Bisseling T."/>
            <person name="Smit S."/>
            <person name="Geurts R."/>
        </authorList>
    </citation>
    <scope>NUCLEOTIDE SEQUENCE [LARGE SCALE GENOMIC DNA]</scope>
    <source>
        <strain evidence="2">cv. RG33-2</strain>
    </source>
</reference>
<evidence type="ECO:0000313" key="1">
    <source>
        <dbReference type="EMBL" id="PON81173.1"/>
    </source>
</evidence>
<accession>A0A2P5E6L1</accession>
<sequence>MMKLHVKWTDSNPVAFAAKSHDKYFESVSDCLYTGADSEADGIASSESESDDEDKQQKACESMYNHWIKVVAKNKVLKTKIGQFQKLNEGNKISGVKKENLLQSVQHEFQ</sequence>
<evidence type="ECO:0000313" key="2">
    <source>
        <dbReference type="Proteomes" id="UP000237000"/>
    </source>
</evidence>
<comment type="caution">
    <text evidence="1">The sequence shown here is derived from an EMBL/GenBank/DDBJ whole genome shotgun (WGS) entry which is preliminary data.</text>
</comment>
<protein>
    <submittedName>
        <fullName evidence="1">Uncharacterized protein</fullName>
    </submittedName>
</protein>
<dbReference type="InParanoid" id="A0A2P5E6L1"/>
<proteinExistence type="predicted"/>
<keyword evidence="2" id="KW-1185">Reference proteome</keyword>
<organism evidence="1 2">
    <name type="scientific">Trema orientale</name>
    <name type="common">Charcoal tree</name>
    <name type="synonym">Celtis orientalis</name>
    <dbReference type="NCBI Taxonomy" id="63057"/>
    <lineage>
        <taxon>Eukaryota</taxon>
        <taxon>Viridiplantae</taxon>
        <taxon>Streptophyta</taxon>
        <taxon>Embryophyta</taxon>
        <taxon>Tracheophyta</taxon>
        <taxon>Spermatophyta</taxon>
        <taxon>Magnoliopsida</taxon>
        <taxon>eudicotyledons</taxon>
        <taxon>Gunneridae</taxon>
        <taxon>Pentapetalae</taxon>
        <taxon>rosids</taxon>
        <taxon>fabids</taxon>
        <taxon>Rosales</taxon>
        <taxon>Cannabaceae</taxon>
        <taxon>Trema</taxon>
    </lineage>
</organism>
<dbReference type="EMBL" id="JXTC01000223">
    <property type="protein sequence ID" value="PON81173.1"/>
    <property type="molecule type" value="Genomic_DNA"/>
</dbReference>